<gene>
    <name evidence="2" type="ORF">I603_0496</name>
</gene>
<sequence>MMGAVAFRNEEKIGLAAALVLHGALVAVLLLQTVRSEVSVFPERMTVSLATEVGLEAASPDPVAESRAAIAPTLSEEPAPAPDTAPAEGAQPAPPKPATRTATSQPAPTRERSRPDRAPTSKPSPTPAKAAEKGGGSRIGDDFLPGAGSSTSTTETRIPASQIGPSAKASIGQALARQVKPHWTAPQGLDVDELVTLIDFDLNPDGTLKGRPRVRSQSGITDSNRAQAARHAENAIRAVQLATPFDLPAEYYEAWKSVRGARFDRNTSR</sequence>
<comment type="caution">
    <text evidence="2">The sequence shown here is derived from an EMBL/GenBank/DDBJ whole genome shotgun (WGS) entry which is preliminary data.</text>
</comment>
<evidence type="ECO:0000313" key="2">
    <source>
        <dbReference type="EMBL" id="OBV12365.1"/>
    </source>
</evidence>
<dbReference type="EMBL" id="LZYB01000001">
    <property type="protein sequence ID" value="OBV12365.1"/>
    <property type="molecule type" value="Genomic_DNA"/>
</dbReference>
<evidence type="ECO:0000313" key="3">
    <source>
        <dbReference type="Proteomes" id="UP000092484"/>
    </source>
</evidence>
<dbReference type="Gene3D" id="3.30.1150.10">
    <property type="match status" value="1"/>
</dbReference>
<organism evidence="2 3">
    <name type="scientific">Erythrobacter dokdonensis DSW-74</name>
    <dbReference type="NCBI Taxonomy" id="1300349"/>
    <lineage>
        <taxon>Bacteria</taxon>
        <taxon>Pseudomonadati</taxon>
        <taxon>Pseudomonadota</taxon>
        <taxon>Alphaproteobacteria</taxon>
        <taxon>Sphingomonadales</taxon>
        <taxon>Erythrobacteraceae</taxon>
        <taxon>Erythrobacter/Porphyrobacter group</taxon>
        <taxon>Erythrobacter</taxon>
    </lineage>
</organism>
<proteinExistence type="predicted"/>
<reference evidence="2 3" key="1">
    <citation type="submission" date="2016-06" db="EMBL/GenBank/DDBJ databases">
        <title>Genome sequence of Porphyrobacter dokdonensis DSW-74.</title>
        <authorList>
            <person name="Kim J.F."/>
            <person name="Song J.Y."/>
        </authorList>
    </citation>
    <scope>NUCLEOTIDE SEQUENCE [LARGE SCALE GENOMIC DNA]</scope>
    <source>
        <strain evidence="2 3">DSW-74</strain>
    </source>
</reference>
<name>A0A1A7BMI1_9SPHN</name>
<dbReference type="STRING" id="1300349.I603_0496"/>
<dbReference type="Proteomes" id="UP000092484">
    <property type="component" value="Unassembled WGS sequence"/>
</dbReference>
<evidence type="ECO:0000256" key="1">
    <source>
        <dbReference type="SAM" id="MobiDB-lite"/>
    </source>
</evidence>
<dbReference type="RefSeq" id="WP_324613983.1">
    <property type="nucleotide sequence ID" value="NZ_LZYB01000001.1"/>
</dbReference>
<feature type="compositionally biased region" description="Low complexity" evidence="1">
    <location>
        <begin position="76"/>
        <end position="91"/>
    </location>
</feature>
<accession>A0A1A7BMI1</accession>
<feature type="region of interest" description="Disordered" evidence="1">
    <location>
        <begin position="75"/>
        <end position="164"/>
    </location>
</feature>
<protein>
    <submittedName>
        <fullName evidence="2">TonB protein</fullName>
    </submittedName>
</protein>
<dbReference type="AlphaFoldDB" id="A0A1A7BMI1"/>
<feature type="compositionally biased region" description="Basic and acidic residues" evidence="1">
    <location>
        <begin position="109"/>
        <end position="119"/>
    </location>
</feature>
<keyword evidence="3" id="KW-1185">Reference proteome</keyword>